<sequence length="106" mass="11736">MTEIATEDDLWKLFSKDGKDHTKQGEGYIYWDALRQVIDAKAFEDGTKALKLNATDRFYRLVVQAAGWDAVVPQCDLRRVGKTLNAGPGDIVVGYLGAEPFKGSDV</sequence>
<comment type="caution">
    <text evidence="1">The sequence shown here is derived from an EMBL/GenBank/DDBJ whole genome shotgun (WGS) entry which is preliminary data.</text>
</comment>
<name>A0A4R6A5U7_9RHOB</name>
<evidence type="ECO:0000313" key="2">
    <source>
        <dbReference type="Proteomes" id="UP000295701"/>
    </source>
</evidence>
<dbReference type="EMBL" id="SNAA01000014">
    <property type="protein sequence ID" value="TDL78122.1"/>
    <property type="molecule type" value="Genomic_DNA"/>
</dbReference>
<dbReference type="AlphaFoldDB" id="A0A4R6A5U7"/>
<dbReference type="Proteomes" id="UP000295701">
    <property type="component" value="Unassembled WGS sequence"/>
</dbReference>
<organism evidence="1 2">
    <name type="scientific">Palleronia sediminis</name>
    <dbReference type="NCBI Taxonomy" id="2547833"/>
    <lineage>
        <taxon>Bacteria</taxon>
        <taxon>Pseudomonadati</taxon>
        <taxon>Pseudomonadota</taxon>
        <taxon>Alphaproteobacteria</taxon>
        <taxon>Rhodobacterales</taxon>
        <taxon>Roseobacteraceae</taxon>
        <taxon>Palleronia</taxon>
    </lineage>
</organism>
<evidence type="ECO:0000313" key="1">
    <source>
        <dbReference type="EMBL" id="TDL78122.1"/>
    </source>
</evidence>
<protein>
    <submittedName>
        <fullName evidence="1">Uncharacterized protein</fullName>
    </submittedName>
</protein>
<accession>A0A4R6A5U7</accession>
<reference evidence="1 2" key="1">
    <citation type="submission" date="2019-03" db="EMBL/GenBank/DDBJ databases">
        <title>Primorskyibacter sp. SS33 isolated from sediments.</title>
        <authorList>
            <person name="Xunke S."/>
        </authorList>
    </citation>
    <scope>NUCLEOTIDE SEQUENCE [LARGE SCALE GENOMIC DNA]</scope>
    <source>
        <strain evidence="1 2">SS33</strain>
    </source>
</reference>
<gene>
    <name evidence="1" type="ORF">E2L08_12545</name>
</gene>
<dbReference type="OrthoDB" id="7872136at2"/>
<proteinExistence type="predicted"/>
<dbReference type="RefSeq" id="WP_133397441.1">
    <property type="nucleotide sequence ID" value="NZ_SNAA01000014.1"/>
</dbReference>
<keyword evidence="2" id="KW-1185">Reference proteome</keyword>